<reference evidence="3 4" key="1">
    <citation type="journal article" date="2013" name="PLoS Genet.">
        <title>The genome and development-dependent transcriptomes of Pyronema confluens: a window into fungal evolution.</title>
        <authorList>
            <person name="Traeger S."/>
            <person name="Altegoer F."/>
            <person name="Freitag M."/>
            <person name="Gabaldon T."/>
            <person name="Kempken F."/>
            <person name="Kumar A."/>
            <person name="Marcet-Houben M."/>
            <person name="Poggeler S."/>
            <person name="Stajich J.E."/>
            <person name="Nowrousian M."/>
        </authorList>
    </citation>
    <scope>NUCLEOTIDE SEQUENCE [LARGE SCALE GENOMIC DNA]</scope>
    <source>
        <strain evidence="4">CBS 100304</strain>
        <tissue evidence="3">Vegetative mycelium</tissue>
    </source>
</reference>
<dbReference type="EMBL" id="HF935274">
    <property type="protein sequence ID" value="CCX05865.1"/>
    <property type="molecule type" value="Genomic_DNA"/>
</dbReference>
<feature type="compositionally biased region" description="Basic and acidic residues" evidence="1">
    <location>
        <begin position="119"/>
        <end position="143"/>
    </location>
</feature>
<feature type="compositionally biased region" description="Polar residues" evidence="1">
    <location>
        <begin position="1"/>
        <end position="14"/>
    </location>
</feature>
<evidence type="ECO:0000313" key="3">
    <source>
        <dbReference type="EMBL" id="CCX05865.1"/>
    </source>
</evidence>
<feature type="compositionally biased region" description="Basic residues" evidence="1">
    <location>
        <begin position="103"/>
        <end position="118"/>
    </location>
</feature>
<evidence type="ECO:0000313" key="4">
    <source>
        <dbReference type="Proteomes" id="UP000018144"/>
    </source>
</evidence>
<feature type="compositionally biased region" description="Polar residues" evidence="1">
    <location>
        <begin position="22"/>
        <end position="37"/>
    </location>
</feature>
<sequence>MEILSVDSNPTQDGNYDDPNRSHNMSPTAVTSMPTSDTATPLVIRASTLTCPISTCGKAFIGLGTKAAYTRHVNAHKRPFTCPDIDCERHTKGFSRKDNLKTHREKKHPKTNNSKRRASGKERENNSANRKSDRVDAKRLERSMKRKFLKVMQKSMNKAVNAMLRDLKEDEDDDDDMSEDSTDEDEDGDE</sequence>
<accession>U4L753</accession>
<protein>
    <recommendedName>
        <fullName evidence="2">C2H2-type domain-containing protein</fullName>
    </recommendedName>
</protein>
<organism evidence="3 4">
    <name type="scientific">Pyronema omphalodes (strain CBS 100304)</name>
    <name type="common">Pyronema confluens</name>
    <dbReference type="NCBI Taxonomy" id="1076935"/>
    <lineage>
        <taxon>Eukaryota</taxon>
        <taxon>Fungi</taxon>
        <taxon>Dikarya</taxon>
        <taxon>Ascomycota</taxon>
        <taxon>Pezizomycotina</taxon>
        <taxon>Pezizomycetes</taxon>
        <taxon>Pezizales</taxon>
        <taxon>Pyronemataceae</taxon>
        <taxon>Pyronema</taxon>
    </lineage>
</organism>
<dbReference type="Proteomes" id="UP000018144">
    <property type="component" value="Unassembled WGS sequence"/>
</dbReference>
<dbReference type="SMART" id="SM00355">
    <property type="entry name" value="ZnF_C2H2"/>
    <property type="match status" value="2"/>
</dbReference>
<evidence type="ECO:0000256" key="1">
    <source>
        <dbReference type="SAM" id="MobiDB-lite"/>
    </source>
</evidence>
<evidence type="ECO:0000259" key="2">
    <source>
        <dbReference type="SMART" id="SM00355"/>
    </source>
</evidence>
<feature type="domain" description="C2H2-type" evidence="2">
    <location>
        <begin position="80"/>
        <end position="108"/>
    </location>
</feature>
<feature type="domain" description="C2H2-type" evidence="2">
    <location>
        <begin position="49"/>
        <end position="76"/>
    </location>
</feature>
<feature type="region of interest" description="Disordered" evidence="1">
    <location>
        <begin position="1"/>
        <end position="37"/>
    </location>
</feature>
<gene>
    <name evidence="3" type="ORF">PCON_05452</name>
</gene>
<dbReference type="AlphaFoldDB" id="U4L753"/>
<feature type="compositionally biased region" description="Acidic residues" evidence="1">
    <location>
        <begin position="169"/>
        <end position="190"/>
    </location>
</feature>
<dbReference type="Gene3D" id="3.30.160.60">
    <property type="entry name" value="Classic Zinc Finger"/>
    <property type="match status" value="1"/>
</dbReference>
<keyword evidence="4" id="KW-1185">Reference proteome</keyword>
<dbReference type="InterPro" id="IPR013087">
    <property type="entry name" value="Znf_C2H2_type"/>
</dbReference>
<feature type="region of interest" description="Disordered" evidence="1">
    <location>
        <begin position="93"/>
        <end position="190"/>
    </location>
</feature>
<feature type="compositionally biased region" description="Basic and acidic residues" evidence="1">
    <location>
        <begin position="93"/>
        <end position="102"/>
    </location>
</feature>
<name>U4L753_PYROM</name>
<proteinExistence type="predicted"/>
<dbReference type="OrthoDB" id="2687452at2759"/>